<gene>
    <name evidence="2" type="ORF">V4D31_02775</name>
</gene>
<keyword evidence="1" id="KW-0472">Membrane</keyword>
<organism evidence="2">
    <name type="scientific">Thermodesulfovibrio obliviosus</name>
    <dbReference type="NCBI Taxonomy" id="3118332"/>
    <lineage>
        <taxon>Bacteria</taxon>
        <taxon>Pseudomonadati</taxon>
        <taxon>Nitrospirota</taxon>
        <taxon>Thermodesulfovibrionia</taxon>
        <taxon>Thermodesulfovibrionales</taxon>
        <taxon>Thermodesulfovibrionaceae</taxon>
        <taxon>Thermodesulfovibrio</taxon>
    </lineage>
</organism>
<dbReference type="EMBL" id="CP144374">
    <property type="protein sequence ID" value="XCH49092.1"/>
    <property type="molecule type" value="Genomic_DNA"/>
</dbReference>
<dbReference type="Pfam" id="PF07963">
    <property type="entry name" value="N_methyl"/>
    <property type="match status" value="1"/>
</dbReference>
<proteinExistence type="predicted"/>
<dbReference type="AlphaFoldDB" id="A0AAU8H2R3"/>
<dbReference type="KEGG" id="tob:V4D31_02775"/>
<reference evidence="2" key="1">
    <citation type="submission" date="2024-01" db="EMBL/GenBank/DDBJ databases">
        <title>The first autotrophic representatives of the genus Thermodesulfovibrio.</title>
        <authorList>
            <person name="Maltseva A.I."/>
            <person name="Elcheninov A.G."/>
            <person name="Kublanov I.V."/>
            <person name="Lebedinsky A.V."/>
            <person name="Frolov E.N."/>
        </authorList>
    </citation>
    <scope>NUCLEOTIDE SEQUENCE</scope>
    <source>
        <strain evidence="2">3462-1</strain>
    </source>
</reference>
<evidence type="ECO:0000313" key="2">
    <source>
        <dbReference type="EMBL" id="XCH49092.1"/>
    </source>
</evidence>
<keyword evidence="1" id="KW-0812">Transmembrane</keyword>
<feature type="transmembrane region" description="Helical" evidence="1">
    <location>
        <begin position="6"/>
        <end position="28"/>
    </location>
</feature>
<evidence type="ECO:0000256" key="1">
    <source>
        <dbReference type="SAM" id="Phobius"/>
    </source>
</evidence>
<accession>A0AAU8H2R3</accession>
<dbReference type="InterPro" id="IPR045584">
    <property type="entry name" value="Pilin-like"/>
</dbReference>
<keyword evidence="1" id="KW-1133">Transmembrane helix</keyword>
<dbReference type="Gene3D" id="3.55.40.10">
    <property type="entry name" value="minor pseudopilin epsh domain"/>
    <property type="match status" value="1"/>
</dbReference>
<protein>
    <submittedName>
        <fullName evidence="2">Prepilin-type N-terminal cleavage/methylation domain-containing protein</fullName>
    </submittedName>
</protein>
<dbReference type="RefSeq" id="WP_353686727.1">
    <property type="nucleotide sequence ID" value="NZ_CP144374.1"/>
</dbReference>
<dbReference type="SUPFAM" id="SSF54523">
    <property type="entry name" value="Pili subunits"/>
    <property type="match status" value="1"/>
</dbReference>
<dbReference type="InterPro" id="IPR012902">
    <property type="entry name" value="N_methyl_site"/>
</dbReference>
<name>A0AAU8H2R3_9BACT</name>
<sequence length="156" mass="17693">MDRKIAGFSLFELLVSFAILSILMYVGISQYARYKAERELVRQANMLADEISWIRSQSIAKEPHGIKIDVKNYIIFKDDGDCQLTDNDTIVSRNNFLTGISADTLTVVFDRRGYCYNTSCGLGSSSITLRNDRGSTRLICISRYGRIRVETEKCPD</sequence>